<feature type="signal peptide" evidence="1">
    <location>
        <begin position="1"/>
        <end position="26"/>
    </location>
</feature>
<feature type="domain" description="Amidohydrolase 3" evidence="2">
    <location>
        <begin position="88"/>
        <end position="575"/>
    </location>
</feature>
<name>A0A2A5W7Q0_9GAMM</name>
<dbReference type="Pfam" id="PF07969">
    <property type="entry name" value="Amidohydro_3"/>
    <property type="match status" value="1"/>
</dbReference>
<proteinExistence type="predicted"/>
<dbReference type="GO" id="GO:0016810">
    <property type="term" value="F:hydrolase activity, acting on carbon-nitrogen (but not peptide) bonds"/>
    <property type="evidence" value="ECO:0007669"/>
    <property type="project" value="InterPro"/>
</dbReference>
<dbReference type="Proteomes" id="UP000219329">
    <property type="component" value="Unassembled WGS sequence"/>
</dbReference>
<evidence type="ECO:0000313" key="4">
    <source>
        <dbReference type="Proteomes" id="UP000219329"/>
    </source>
</evidence>
<dbReference type="SUPFAM" id="SSF51338">
    <property type="entry name" value="Composite domain of metallo-dependent hydrolases"/>
    <property type="match status" value="1"/>
</dbReference>
<accession>A0A2A5W7Q0</accession>
<dbReference type="InterPro" id="IPR013108">
    <property type="entry name" value="Amidohydro_3"/>
</dbReference>
<evidence type="ECO:0000259" key="2">
    <source>
        <dbReference type="Pfam" id="PF07969"/>
    </source>
</evidence>
<evidence type="ECO:0000313" key="3">
    <source>
        <dbReference type="EMBL" id="PDH32317.1"/>
    </source>
</evidence>
<dbReference type="PANTHER" id="PTHR22642:SF2">
    <property type="entry name" value="PROTEIN LONG AFTER FAR-RED 3"/>
    <property type="match status" value="1"/>
</dbReference>
<organism evidence="3 4">
    <name type="scientific">OM182 bacterium MED-G28</name>
    <dbReference type="NCBI Taxonomy" id="1986256"/>
    <lineage>
        <taxon>Bacteria</taxon>
        <taxon>Pseudomonadati</taxon>
        <taxon>Pseudomonadota</taxon>
        <taxon>Gammaproteobacteria</taxon>
        <taxon>OMG group</taxon>
        <taxon>OM182 clade</taxon>
    </lineage>
</organism>
<reference evidence="3 4" key="1">
    <citation type="submission" date="2017-08" db="EMBL/GenBank/DDBJ databases">
        <title>Fine stratification of microbial communities through a metagenomic profile of the photic zone.</title>
        <authorList>
            <person name="Haro-Moreno J.M."/>
            <person name="Lopez-Perez M."/>
            <person name="De La Torre J."/>
            <person name="Picazo A."/>
            <person name="Camacho A."/>
            <person name="Rodriguez-Valera F."/>
        </authorList>
    </citation>
    <scope>NUCLEOTIDE SEQUENCE [LARGE SCALE GENOMIC DNA]</scope>
    <source>
        <strain evidence="3">MED-G28</strain>
    </source>
</reference>
<keyword evidence="3" id="KW-0378">Hydrolase</keyword>
<dbReference type="CDD" id="cd01300">
    <property type="entry name" value="YtcJ_like"/>
    <property type="match status" value="1"/>
</dbReference>
<evidence type="ECO:0000256" key="1">
    <source>
        <dbReference type="SAM" id="SignalP"/>
    </source>
</evidence>
<dbReference type="Gene3D" id="3.20.20.140">
    <property type="entry name" value="Metal-dependent hydrolases"/>
    <property type="match status" value="1"/>
</dbReference>
<dbReference type="EMBL" id="NTJZ01000018">
    <property type="protein sequence ID" value="PDH32317.1"/>
    <property type="molecule type" value="Genomic_DNA"/>
</dbReference>
<dbReference type="SUPFAM" id="SSF51556">
    <property type="entry name" value="Metallo-dependent hydrolases"/>
    <property type="match status" value="1"/>
</dbReference>
<comment type="caution">
    <text evidence="3">The sequence shown here is derived from an EMBL/GenBank/DDBJ whole genome shotgun (WGS) entry which is preliminary data.</text>
</comment>
<dbReference type="PANTHER" id="PTHR22642">
    <property type="entry name" value="IMIDAZOLONEPROPIONASE"/>
    <property type="match status" value="1"/>
</dbReference>
<dbReference type="AlphaFoldDB" id="A0A2A5W7Q0"/>
<sequence length="578" mass="64260">MFLHFRLCAIVMFSSLGIFFSMMSQAQDTASTIVYTAREVVTLNPDQPLVQAVAVREGSIVAIGSLEEIQQTLSGETYSVDLRFDDFVLIPGLINQHEHAWLASLLFITEILSIEDWVLPDRTIERAEDAADYRERLTKIVAEHTDPSEVIYTWGFHQLFHGELTRSDLDEISDTIPIVVLQRSIHEQIHNTRALEYFGIDQTLIDNAPASVRAQTNLEEGHFWEQGQSLIVPAVFADLFHPSRYIPALEQVEAYWHSAGSTLVAEPGGSASAAFIEMQNQVLSDSDTPFRMHYIADGRSFAANLPEAEVVTEVEKLFITAQGMTEFIPKQVKLFADGAMFSQLMQMSEGYLDGHHGEWLMDPEDFANAFRIYWDAGYQIHVHQNGDAGLDLVLDILQANMTRNPRADHRTVIVHFGFSRSDQVETLANLGAIVSANPFYPIILADKYSNVGIGPERAQEMVRLGDLVRADISFSLHSDTPMASGQPLRLMSNAVNRITVNGNLVGPTQRISAERALQAVTIDAAYSLRKENEVGSIVPGKLANFTVLAENPLTVSPQSIESIEIWGTVHEGRVLPIP</sequence>
<dbReference type="InterPro" id="IPR032466">
    <property type="entry name" value="Metal_Hydrolase"/>
</dbReference>
<dbReference type="InterPro" id="IPR033932">
    <property type="entry name" value="YtcJ-like"/>
</dbReference>
<keyword evidence="1" id="KW-0732">Signal</keyword>
<dbReference type="Gene3D" id="2.30.40.10">
    <property type="entry name" value="Urease, subunit C, domain 1"/>
    <property type="match status" value="1"/>
</dbReference>
<protein>
    <submittedName>
        <fullName evidence="3">Amidohydrolase</fullName>
    </submittedName>
</protein>
<feature type="chain" id="PRO_5012653199" evidence="1">
    <location>
        <begin position="27"/>
        <end position="578"/>
    </location>
</feature>
<dbReference type="Gene3D" id="3.10.310.70">
    <property type="match status" value="1"/>
</dbReference>
<dbReference type="InterPro" id="IPR011059">
    <property type="entry name" value="Metal-dep_hydrolase_composite"/>
</dbReference>
<gene>
    <name evidence="3" type="ORF">CNF02_12255</name>
</gene>